<evidence type="ECO:0000256" key="2">
    <source>
        <dbReference type="SAM" id="SignalP"/>
    </source>
</evidence>
<organism evidence="3 4">
    <name type="scientific">Cognatiyoonia koreensis</name>
    <dbReference type="NCBI Taxonomy" id="364200"/>
    <lineage>
        <taxon>Bacteria</taxon>
        <taxon>Pseudomonadati</taxon>
        <taxon>Pseudomonadota</taxon>
        <taxon>Alphaproteobacteria</taxon>
        <taxon>Rhodobacterales</taxon>
        <taxon>Paracoccaceae</taxon>
        <taxon>Cognatiyoonia</taxon>
    </lineage>
</organism>
<dbReference type="Proteomes" id="UP000199167">
    <property type="component" value="Unassembled WGS sequence"/>
</dbReference>
<feature type="signal peptide" evidence="2">
    <location>
        <begin position="1"/>
        <end position="19"/>
    </location>
</feature>
<evidence type="ECO:0000256" key="1">
    <source>
        <dbReference type="SAM" id="MobiDB-lite"/>
    </source>
</evidence>
<name>A0A1I0RGL8_9RHOB</name>
<feature type="compositionally biased region" description="Polar residues" evidence="1">
    <location>
        <begin position="507"/>
        <end position="517"/>
    </location>
</feature>
<evidence type="ECO:0000313" key="3">
    <source>
        <dbReference type="EMBL" id="SEW40053.1"/>
    </source>
</evidence>
<accession>A0A1I0RGL8</accession>
<gene>
    <name evidence="3" type="ORF">SAMN04488515_2660</name>
</gene>
<evidence type="ECO:0000313" key="4">
    <source>
        <dbReference type="Proteomes" id="UP000199167"/>
    </source>
</evidence>
<feature type="region of interest" description="Disordered" evidence="1">
    <location>
        <begin position="466"/>
        <end position="517"/>
    </location>
</feature>
<evidence type="ECO:0008006" key="5">
    <source>
        <dbReference type="Google" id="ProtNLM"/>
    </source>
</evidence>
<reference evidence="3 4" key="1">
    <citation type="submission" date="2016-10" db="EMBL/GenBank/DDBJ databases">
        <authorList>
            <person name="de Groot N.N."/>
        </authorList>
    </citation>
    <scope>NUCLEOTIDE SEQUENCE [LARGE SCALE GENOMIC DNA]</scope>
    <source>
        <strain evidence="3 4">DSM 17925</strain>
    </source>
</reference>
<dbReference type="AlphaFoldDB" id="A0A1I0RGL8"/>
<dbReference type="InterPro" id="IPR029030">
    <property type="entry name" value="Caspase-like_dom_sf"/>
</dbReference>
<dbReference type="EMBL" id="FOIZ01000002">
    <property type="protein sequence ID" value="SEW40053.1"/>
    <property type="molecule type" value="Genomic_DNA"/>
</dbReference>
<protein>
    <recommendedName>
        <fullName evidence="5">Caspase domain-containing protein</fullName>
    </recommendedName>
</protein>
<proteinExistence type="predicted"/>
<dbReference type="SUPFAM" id="SSF52129">
    <property type="entry name" value="Caspase-like"/>
    <property type="match status" value="1"/>
</dbReference>
<feature type="chain" id="PRO_5011583155" description="Caspase domain-containing protein" evidence="2">
    <location>
        <begin position="20"/>
        <end position="517"/>
    </location>
</feature>
<feature type="compositionally biased region" description="Low complexity" evidence="1">
    <location>
        <begin position="466"/>
        <end position="492"/>
    </location>
</feature>
<keyword evidence="4" id="KW-1185">Reference proteome</keyword>
<dbReference type="OrthoDB" id="321999at2"/>
<sequence length="517" mass="54167">MTIMNFLPLILTAAMAAFASLYWPGFAAAQTAERKEALVISAFDDLTARATRDVREDALAVSEALFGLGYNVRRLENPPADVVSSALSRAVDAPLVVYYASTGGTVVELETRFEAASGSKSFVFLDLCRTASPALGDPESALPAAWEMPDSIPPSTYLAASISPGEPCTTAVEPIASHVIRALDVPGLALDLAFAQDDPDAAPLWTRTTLAETVVFRRPSSEMRLTAEHYAMLDTLSPDAQAQMIALWTQAGIAVDRDGGNALAASPQMVVQDTIVISAPVQPVRAAAAVVAPRVSSNATQVQDGVSLIAADPVRSVENRAVPGVGGLPTPSIIVGLIATEAAFGTVTEDGGALSGSELDFTNIEARRAMRDEDPTLFASLIETGAFDPQPSELVIALQTELARMECYTAGIDGSWGGGSSSALGRYYDEIDETPPNLEPTIVAFRQILQRDDIVCPPVVVAAPAPRQTNSTAAPRRTTTTTAAPRRQSAPAPAAPAPAAPAPSRTINRSTATGVFR</sequence>
<keyword evidence="2" id="KW-0732">Signal</keyword>
<dbReference type="RefSeq" id="WP_131801608.1">
    <property type="nucleotide sequence ID" value="NZ_FOIZ01000002.1"/>
</dbReference>
<dbReference type="STRING" id="364200.SAMN04488515_2660"/>